<dbReference type="Pfam" id="PF13677">
    <property type="entry name" value="MotB_plug"/>
    <property type="match status" value="1"/>
</dbReference>
<dbReference type="InterPro" id="IPR050330">
    <property type="entry name" value="Bact_OuterMem_StrucFunc"/>
</dbReference>
<keyword evidence="5 8" id="KW-1133">Transmembrane helix</keyword>
<feature type="domain" description="OmpA-like" evidence="9">
    <location>
        <begin position="144"/>
        <end position="268"/>
    </location>
</feature>
<sequence>MNPSDKNRKKHSMGEIHTAQEAVDNINQPVETQMSRRRLGDTPQPNYVWLVTFTDIMGLMLTFFVMLFAMTEPEPEEWADVSVALQSQIGKVYGMQYAQGTEENIDLSKINFQRALDVRYLEELMRTIIEENPTLGNVALINQPGAVVVSLPQELLFDPGQAVVKDQGRKALYTLGGALARMQNRIEIAGHADPRPIEGGSSAFDNNWELSLARAAQVSSILENVGYEQDIAVSGYSSGRYQDMAAIKDETQRQDLARRVDIVIMNYAGRSQKISISPSIKPGAP</sequence>
<evidence type="ECO:0000256" key="8">
    <source>
        <dbReference type="SAM" id="Phobius"/>
    </source>
</evidence>
<reference evidence="10 11" key="1">
    <citation type="submission" date="2020-07" db="EMBL/GenBank/DDBJ databases">
        <title>Huge and variable diversity of episymbiotic CPR bacteria and DPANN archaea in groundwater ecosystems.</title>
        <authorList>
            <person name="He C.Y."/>
            <person name="Keren R."/>
            <person name="Whittaker M."/>
            <person name="Farag I.F."/>
            <person name="Doudna J."/>
            <person name="Cate J.H.D."/>
            <person name="Banfield J.F."/>
        </authorList>
    </citation>
    <scope>NUCLEOTIDE SEQUENCE [LARGE SCALE GENOMIC DNA]</scope>
    <source>
        <strain evidence="10">NC_groundwater_70_Ag_B-0.1um_54_66</strain>
    </source>
</reference>
<keyword evidence="4 8" id="KW-0812">Transmembrane</keyword>
<keyword evidence="6 7" id="KW-0472">Membrane</keyword>
<dbReference type="GO" id="GO:0005886">
    <property type="term" value="C:plasma membrane"/>
    <property type="evidence" value="ECO:0007669"/>
    <property type="project" value="UniProtKB-SubCell"/>
</dbReference>
<evidence type="ECO:0000313" key="10">
    <source>
        <dbReference type="EMBL" id="QQG35863.1"/>
    </source>
</evidence>
<dbReference type="InterPro" id="IPR036737">
    <property type="entry name" value="OmpA-like_sf"/>
</dbReference>
<evidence type="ECO:0000313" key="11">
    <source>
        <dbReference type="Proteomes" id="UP000595362"/>
    </source>
</evidence>
<name>A0A7T5R1L3_9BACT</name>
<evidence type="ECO:0000256" key="4">
    <source>
        <dbReference type="ARBA" id="ARBA00022692"/>
    </source>
</evidence>
<evidence type="ECO:0000256" key="2">
    <source>
        <dbReference type="ARBA" id="ARBA00008914"/>
    </source>
</evidence>
<dbReference type="SUPFAM" id="SSF103088">
    <property type="entry name" value="OmpA-like"/>
    <property type="match status" value="1"/>
</dbReference>
<evidence type="ECO:0000256" key="1">
    <source>
        <dbReference type="ARBA" id="ARBA00004162"/>
    </source>
</evidence>
<evidence type="ECO:0000256" key="7">
    <source>
        <dbReference type="PROSITE-ProRule" id="PRU00473"/>
    </source>
</evidence>
<dbReference type="InterPro" id="IPR006665">
    <property type="entry name" value="OmpA-like"/>
</dbReference>
<dbReference type="PANTHER" id="PTHR30329">
    <property type="entry name" value="STATOR ELEMENT OF FLAGELLAR MOTOR COMPLEX"/>
    <property type="match status" value="1"/>
</dbReference>
<dbReference type="AlphaFoldDB" id="A0A7T5R1L3"/>
<proteinExistence type="inferred from homology"/>
<dbReference type="Proteomes" id="UP000595362">
    <property type="component" value="Chromosome"/>
</dbReference>
<evidence type="ECO:0000256" key="3">
    <source>
        <dbReference type="ARBA" id="ARBA00022475"/>
    </source>
</evidence>
<dbReference type="EMBL" id="CP066681">
    <property type="protein sequence ID" value="QQG35863.1"/>
    <property type="molecule type" value="Genomic_DNA"/>
</dbReference>
<evidence type="ECO:0000256" key="5">
    <source>
        <dbReference type="ARBA" id="ARBA00022989"/>
    </source>
</evidence>
<dbReference type="PANTHER" id="PTHR30329:SF21">
    <property type="entry name" value="LIPOPROTEIN YIAD-RELATED"/>
    <property type="match status" value="1"/>
</dbReference>
<protein>
    <submittedName>
        <fullName evidence="10">OmpA family protein</fullName>
    </submittedName>
</protein>
<accession>A0A7T5R1L3</accession>
<gene>
    <name evidence="10" type="ORF">HYS17_10225</name>
</gene>
<comment type="similarity">
    <text evidence="2">Belongs to the MotB family.</text>
</comment>
<feature type="transmembrane region" description="Helical" evidence="8">
    <location>
        <begin position="47"/>
        <end position="70"/>
    </location>
</feature>
<dbReference type="Gene3D" id="3.30.1330.60">
    <property type="entry name" value="OmpA-like domain"/>
    <property type="match status" value="1"/>
</dbReference>
<evidence type="ECO:0000256" key="6">
    <source>
        <dbReference type="ARBA" id="ARBA00023136"/>
    </source>
</evidence>
<dbReference type="Pfam" id="PF00691">
    <property type="entry name" value="OmpA"/>
    <property type="match status" value="1"/>
</dbReference>
<dbReference type="InterPro" id="IPR025713">
    <property type="entry name" value="MotB-like_N_dom"/>
</dbReference>
<dbReference type="PROSITE" id="PS51123">
    <property type="entry name" value="OMPA_2"/>
    <property type="match status" value="1"/>
</dbReference>
<dbReference type="CDD" id="cd07185">
    <property type="entry name" value="OmpA_C-like"/>
    <property type="match status" value="1"/>
</dbReference>
<keyword evidence="3" id="KW-1003">Cell membrane</keyword>
<comment type="subcellular location">
    <subcellularLocation>
        <location evidence="1">Cell membrane</location>
        <topology evidence="1">Single-pass membrane protein</topology>
    </subcellularLocation>
</comment>
<evidence type="ECO:0000259" key="9">
    <source>
        <dbReference type="PROSITE" id="PS51123"/>
    </source>
</evidence>
<organism evidence="10 11">
    <name type="scientific">Micavibrio aeruginosavorus</name>
    <dbReference type="NCBI Taxonomy" id="349221"/>
    <lineage>
        <taxon>Bacteria</taxon>
        <taxon>Pseudomonadati</taxon>
        <taxon>Bdellovibrionota</taxon>
        <taxon>Bdellovibrionia</taxon>
        <taxon>Bdellovibrionales</taxon>
        <taxon>Pseudobdellovibrionaceae</taxon>
        <taxon>Micavibrio</taxon>
    </lineage>
</organism>